<organism evidence="4 5">
    <name type="scientific">Flavobacterium swingsii</name>
    <dbReference type="NCBI Taxonomy" id="498292"/>
    <lineage>
        <taxon>Bacteria</taxon>
        <taxon>Pseudomonadati</taxon>
        <taxon>Bacteroidota</taxon>
        <taxon>Flavobacteriia</taxon>
        <taxon>Flavobacteriales</taxon>
        <taxon>Flavobacteriaceae</taxon>
        <taxon>Flavobacterium</taxon>
    </lineage>
</organism>
<feature type="domain" description="Secretion system C-terminal sorting" evidence="3">
    <location>
        <begin position="234"/>
        <end position="302"/>
    </location>
</feature>
<evidence type="ECO:0000256" key="1">
    <source>
        <dbReference type="ARBA" id="ARBA00022729"/>
    </source>
</evidence>
<dbReference type="OrthoDB" id="1056765at2"/>
<evidence type="ECO:0000313" key="4">
    <source>
        <dbReference type="EMBL" id="SFB00772.1"/>
    </source>
</evidence>
<dbReference type="Proteomes" id="UP000199604">
    <property type="component" value="Unassembled WGS sequence"/>
</dbReference>
<gene>
    <name evidence="4" type="ORF">SAMN05660845_1278</name>
</gene>
<keyword evidence="5" id="KW-1185">Reference proteome</keyword>
<feature type="chain" id="PRO_5011452444" evidence="2">
    <location>
        <begin position="23"/>
        <end position="303"/>
    </location>
</feature>
<dbReference type="STRING" id="498292.SAMN05660845_1278"/>
<sequence length="303" mass="31780">MKKIYLLGTLLACTLSFGQVFTGTYTFASVTTTSGLTDPTPVPTAAGMTFGSFSAVNPVATNSTGTGRFSFTDQPLGATPSDNVYANLVGLIDLTNYMEVTVTPNAGTTYNLTGVTFRHQRSGTGVRTYSVRSSADGYAANLPASISPANTELSVETGNIFFRVLDATTTGQNGSTITLSGASFTGLTTAVTFRFYGWNAEATTGSNSIDDVAISGNVTILSRNSFDAISGLKIYPNPVKNLLNITSDSFEAKTVAIYNVLGKVVLSEKVTNAPVNVANLAKGVYVVKVTEEGKTATRKLVIE</sequence>
<keyword evidence="1 2" id="KW-0732">Signal</keyword>
<accession>A0A1I0XIC7</accession>
<dbReference type="AlphaFoldDB" id="A0A1I0XIC7"/>
<proteinExistence type="predicted"/>
<dbReference type="RefSeq" id="WP_091475175.1">
    <property type="nucleotide sequence ID" value="NZ_FOJT01000003.1"/>
</dbReference>
<evidence type="ECO:0000313" key="5">
    <source>
        <dbReference type="Proteomes" id="UP000199604"/>
    </source>
</evidence>
<dbReference type="InterPro" id="IPR026444">
    <property type="entry name" value="Secre_tail"/>
</dbReference>
<dbReference type="Pfam" id="PF18962">
    <property type="entry name" value="Por_Secre_tail"/>
    <property type="match status" value="1"/>
</dbReference>
<evidence type="ECO:0000256" key="2">
    <source>
        <dbReference type="SAM" id="SignalP"/>
    </source>
</evidence>
<name>A0A1I0XIC7_9FLAO</name>
<feature type="signal peptide" evidence="2">
    <location>
        <begin position="1"/>
        <end position="22"/>
    </location>
</feature>
<protein>
    <submittedName>
        <fullName evidence="4">Por secretion system C-terminal sorting domain-containing protein</fullName>
    </submittedName>
</protein>
<reference evidence="5" key="1">
    <citation type="submission" date="2016-10" db="EMBL/GenBank/DDBJ databases">
        <authorList>
            <person name="Varghese N."/>
            <person name="Submissions S."/>
        </authorList>
    </citation>
    <scope>NUCLEOTIDE SEQUENCE [LARGE SCALE GENOMIC DNA]</scope>
    <source>
        <strain evidence="5">DSM 21789</strain>
    </source>
</reference>
<evidence type="ECO:0000259" key="3">
    <source>
        <dbReference type="Pfam" id="PF18962"/>
    </source>
</evidence>
<dbReference type="EMBL" id="FOJT01000003">
    <property type="protein sequence ID" value="SFB00772.1"/>
    <property type="molecule type" value="Genomic_DNA"/>
</dbReference>
<dbReference type="NCBIfam" id="TIGR04183">
    <property type="entry name" value="Por_Secre_tail"/>
    <property type="match status" value="1"/>
</dbReference>